<dbReference type="EC" id="6.2.-.-" evidence="8"/>
<dbReference type="SUPFAM" id="SSF55821">
    <property type="entry name" value="YrdC/RibB"/>
    <property type="match status" value="1"/>
</dbReference>
<dbReference type="GO" id="GO:0003725">
    <property type="term" value="F:double-stranded RNA binding"/>
    <property type="evidence" value="ECO:0007669"/>
    <property type="project" value="InterPro"/>
</dbReference>
<comment type="caution">
    <text evidence="12">The sequence shown here is derived from an EMBL/GenBank/DDBJ whole genome shotgun (WGS) entry which is preliminary data.</text>
</comment>
<dbReference type="Gene3D" id="3.30.420.360">
    <property type="match status" value="1"/>
</dbReference>
<evidence type="ECO:0000256" key="9">
    <source>
        <dbReference type="PROSITE-ProRule" id="PRU00520"/>
    </source>
</evidence>
<dbReference type="STRING" id="1765722.AT728_40030"/>
<dbReference type="Pfam" id="PF01300">
    <property type="entry name" value="Sua5_yciO_yrdC"/>
    <property type="match status" value="1"/>
</dbReference>
<keyword evidence="5" id="KW-0863">Zinc-finger</keyword>
<evidence type="ECO:0000256" key="4">
    <source>
        <dbReference type="ARBA" id="ARBA00022723"/>
    </source>
</evidence>
<evidence type="ECO:0000256" key="3">
    <source>
        <dbReference type="ARBA" id="ARBA00022598"/>
    </source>
</evidence>
<feature type="active site" evidence="9">
    <location>
        <position position="19"/>
    </location>
</feature>
<dbReference type="OrthoDB" id="9808093at2"/>
<evidence type="ECO:0000259" key="11">
    <source>
        <dbReference type="PROSITE" id="PS51163"/>
    </source>
</evidence>
<dbReference type="GO" id="GO:0051604">
    <property type="term" value="P:protein maturation"/>
    <property type="evidence" value="ECO:0007669"/>
    <property type="project" value="TreeGrafter"/>
</dbReference>
<keyword evidence="4" id="KW-0479">Metal-binding</keyword>
<keyword evidence="6" id="KW-0862">Zinc</keyword>
<reference evidence="12 13" key="1">
    <citation type="submission" date="2015-12" db="EMBL/GenBank/DDBJ databases">
        <title>Draft genome sequence of Streptomyces silvensis ATCC 53525, a producer of novel hormone antagonists.</title>
        <authorList>
            <person name="Johnston C.W."/>
            <person name="Li Y."/>
            <person name="Magarvey N.A."/>
        </authorList>
    </citation>
    <scope>NUCLEOTIDE SEQUENCE [LARGE SCALE GENOMIC DNA]</scope>
    <source>
        <strain evidence="12 13">ATCC 53525</strain>
    </source>
</reference>
<dbReference type="InterPro" id="IPR036046">
    <property type="entry name" value="Acylphosphatase-like_dom_sf"/>
</dbReference>
<dbReference type="Gene3D" id="3.90.870.50">
    <property type="match status" value="1"/>
</dbReference>
<evidence type="ECO:0000256" key="1">
    <source>
        <dbReference type="ARBA" id="ARBA00004711"/>
    </source>
</evidence>
<dbReference type="UniPathway" id="UPA00335"/>
<dbReference type="InterPro" id="IPR051060">
    <property type="entry name" value="Carbamoyltrans_HypF-like"/>
</dbReference>
<dbReference type="Gene3D" id="3.30.110.120">
    <property type="match status" value="1"/>
</dbReference>
<dbReference type="Pfam" id="PF07503">
    <property type="entry name" value="zf-HYPF"/>
    <property type="match status" value="2"/>
</dbReference>
<organism evidence="12 13">
    <name type="scientific">Streptomyces silvensis</name>
    <dbReference type="NCBI Taxonomy" id="1765722"/>
    <lineage>
        <taxon>Bacteria</taxon>
        <taxon>Bacillati</taxon>
        <taxon>Actinomycetota</taxon>
        <taxon>Actinomycetes</taxon>
        <taxon>Kitasatosporales</taxon>
        <taxon>Streptomycetaceae</taxon>
        <taxon>Streptomyces</taxon>
    </lineage>
</organism>
<evidence type="ECO:0000256" key="6">
    <source>
        <dbReference type="ARBA" id="ARBA00022833"/>
    </source>
</evidence>
<keyword evidence="9" id="KW-0378">Hydrolase</keyword>
<dbReference type="PIRSF" id="PIRSF006256">
    <property type="entry name" value="CMPcnvr_hdrg_mat"/>
    <property type="match status" value="1"/>
</dbReference>
<comment type="catalytic activity">
    <reaction evidence="9">
        <text>an acyl phosphate + H2O = a carboxylate + phosphate + H(+)</text>
        <dbReference type="Rhea" id="RHEA:14965"/>
        <dbReference type="ChEBI" id="CHEBI:15377"/>
        <dbReference type="ChEBI" id="CHEBI:15378"/>
        <dbReference type="ChEBI" id="CHEBI:29067"/>
        <dbReference type="ChEBI" id="CHEBI:43474"/>
        <dbReference type="ChEBI" id="CHEBI:59918"/>
        <dbReference type="EC" id="3.6.1.7"/>
    </reaction>
</comment>
<keyword evidence="3" id="KW-0436">Ligase</keyword>
<gene>
    <name evidence="12" type="ORF">AT728_40030</name>
</gene>
<dbReference type="InterPro" id="IPR017968">
    <property type="entry name" value="Acylphosphatase_CS"/>
</dbReference>
<dbReference type="Proteomes" id="UP000054804">
    <property type="component" value="Unassembled WGS sequence"/>
</dbReference>
<dbReference type="InterPro" id="IPR017945">
    <property type="entry name" value="DHBP_synth_RibB-like_a/b_dom"/>
</dbReference>
<evidence type="ECO:0000256" key="2">
    <source>
        <dbReference type="ARBA" id="ARBA00008097"/>
    </source>
</evidence>
<dbReference type="PANTHER" id="PTHR42959:SF1">
    <property type="entry name" value="CARBAMOYLTRANSFERASE HYPF"/>
    <property type="match status" value="1"/>
</dbReference>
<dbReference type="SUPFAM" id="SSF54975">
    <property type="entry name" value="Acylphosphatase/BLUF domain-like"/>
    <property type="match status" value="1"/>
</dbReference>
<feature type="domain" description="Acylphosphatase-like" evidence="10">
    <location>
        <begin position="4"/>
        <end position="92"/>
    </location>
</feature>
<dbReference type="PROSITE" id="PS51160">
    <property type="entry name" value="ACYLPHOSPHATASE_3"/>
    <property type="match status" value="1"/>
</dbReference>
<dbReference type="InterPro" id="IPR041440">
    <property type="entry name" value="HypF_C"/>
</dbReference>
<comment type="similarity">
    <text evidence="2 8">Belongs to the carbamoyltransferase HypF family.</text>
</comment>
<comment type="pathway">
    <text evidence="1">Protein modification; [NiFe] hydrogenase maturation.</text>
</comment>
<evidence type="ECO:0000256" key="7">
    <source>
        <dbReference type="ARBA" id="ARBA00048220"/>
    </source>
</evidence>
<dbReference type="Pfam" id="PF00708">
    <property type="entry name" value="Acylphosphatase"/>
    <property type="match status" value="1"/>
</dbReference>
<dbReference type="InterPro" id="IPR011125">
    <property type="entry name" value="Znf_HypF"/>
</dbReference>
<comment type="catalytic activity">
    <reaction evidence="7">
        <text>C-terminal L-cysteinyl-[HypE protein] + carbamoyl phosphate + ATP + H2O = C-terminal S-carboxamide-L-cysteinyl-[HypE protein] + AMP + phosphate + diphosphate + H(+)</text>
        <dbReference type="Rhea" id="RHEA:55636"/>
        <dbReference type="Rhea" id="RHEA-COMP:14247"/>
        <dbReference type="Rhea" id="RHEA-COMP:14392"/>
        <dbReference type="ChEBI" id="CHEBI:15377"/>
        <dbReference type="ChEBI" id="CHEBI:15378"/>
        <dbReference type="ChEBI" id="CHEBI:30616"/>
        <dbReference type="ChEBI" id="CHEBI:33019"/>
        <dbReference type="ChEBI" id="CHEBI:43474"/>
        <dbReference type="ChEBI" id="CHEBI:58228"/>
        <dbReference type="ChEBI" id="CHEBI:76913"/>
        <dbReference type="ChEBI" id="CHEBI:139126"/>
        <dbReference type="ChEBI" id="CHEBI:456215"/>
    </reaction>
</comment>
<dbReference type="EMBL" id="LOCL01000085">
    <property type="protein sequence ID" value="KUF12910.1"/>
    <property type="molecule type" value="Genomic_DNA"/>
</dbReference>
<evidence type="ECO:0000313" key="12">
    <source>
        <dbReference type="EMBL" id="KUF12910.1"/>
    </source>
</evidence>
<dbReference type="Pfam" id="PF17788">
    <property type="entry name" value="HypF_C"/>
    <property type="match status" value="1"/>
</dbReference>
<dbReference type="PROSITE" id="PS51163">
    <property type="entry name" value="YRDC"/>
    <property type="match status" value="1"/>
</dbReference>
<dbReference type="InterPro" id="IPR004421">
    <property type="entry name" value="Carbamoyltransferase_HypF"/>
</dbReference>
<dbReference type="GO" id="GO:0016874">
    <property type="term" value="F:ligase activity"/>
    <property type="evidence" value="ECO:0007669"/>
    <property type="project" value="UniProtKB-UniRule"/>
</dbReference>
<dbReference type="InterPro" id="IPR055128">
    <property type="entry name" value="HypF_C_2"/>
</dbReference>
<feature type="active site" evidence="9">
    <location>
        <position position="37"/>
    </location>
</feature>
<evidence type="ECO:0000256" key="5">
    <source>
        <dbReference type="ARBA" id="ARBA00022771"/>
    </source>
</evidence>
<dbReference type="RefSeq" id="WP_058852887.1">
    <property type="nucleotide sequence ID" value="NZ_LOCL01000085.1"/>
</dbReference>
<dbReference type="InterPro" id="IPR001792">
    <property type="entry name" value="Acylphosphatase-like_dom"/>
</dbReference>
<sequence length="817" mass="87430">MGVTRDFTVHGTVQGVGFRPFVQRLADELGLHGWVANVDGHVEGRVTGPARSIAAFERRLRTDAPVLAHVRNVVWHERVGSAPRAGGDGVRRVVPSAQSVGASFTVRHSRCGSRATAGPREIPADAAICDACLTELLSPGDRRYRYPFINCADCGPRATIIEDLPYDRIRTTMRRFPLCVECAAEYANPRDRRFHAEPVACPSCGPTLAWDDLRGERALEAAVGAVEEGRIIALKGVGGYQLVCDATNAMAVEELRRRKNRPVKPFAVMVRDLYMAGQLVFLHDTESSLLRSPACPVVLLRARRSGRHGRAPLISAAVHPLPLPPGQETGSADVPFAPTRVTDRLGLFLPTTGLHHLMLHELGRPLVVTSGNRAGEPIATDDTEARSVLDGIADGFLTHDRPIRARYDDSVVIASGRRQITVRRARGLAPTPLPLDPPAPVPLVAVGAQMKNTVTVADRGTAHVGSHNGDLSGAEAFDAFSRAYAHLCRLAAVAPRVVVHDLHPGYVSTRWALAQRGPHMAVQHHHAHVAACAAEHSVRGPYLGVAYDGLGLGDDDTLWGGEVLVADLTRYRRVGRFATAPLPGGEASVRHPYRMALGHVFGAEPLGTPSLEGAARTFLERVDRRSSDVVRAMVTRNINCPRASSAGRLFDTVASLLGIVDSVSHEGEAAVALETVAASAGRGHVVPLCHRLVRVGNLWVYDSASTLKDLLERRNDKEPVPRLAAAFHSAVATATTDLVVRAVAEGAPRTVCLGGGCFVNVRLLTDVCRRLRAHGLRVLVGRAVPVGDGGISYGQAAVAAARLSDHGRHDSPTTDGA</sequence>
<dbReference type="GO" id="GO:0008270">
    <property type="term" value="F:zinc ion binding"/>
    <property type="evidence" value="ECO:0007669"/>
    <property type="project" value="UniProtKB-KW"/>
</dbReference>
<dbReference type="GO" id="GO:0003998">
    <property type="term" value="F:acylphosphatase activity"/>
    <property type="evidence" value="ECO:0007669"/>
    <property type="project" value="UniProtKB-EC"/>
</dbReference>
<dbReference type="Pfam" id="PF22521">
    <property type="entry name" value="HypF_C_2"/>
    <property type="match status" value="1"/>
</dbReference>
<protein>
    <recommendedName>
        <fullName evidence="8">Carbamoyltransferase</fullName>
        <ecNumber evidence="8">6.2.-.-</ecNumber>
    </recommendedName>
</protein>
<dbReference type="AlphaFoldDB" id="A0A0W7WQM5"/>
<evidence type="ECO:0000256" key="8">
    <source>
        <dbReference type="PIRNR" id="PIRNR006256"/>
    </source>
</evidence>
<feature type="domain" description="YrdC-like" evidence="11">
    <location>
        <begin position="216"/>
        <end position="427"/>
    </location>
</feature>
<dbReference type="PROSITE" id="PS00150">
    <property type="entry name" value="ACYLPHOSPHATASE_1"/>
    <property type="match status" value="1"/>
</dbReference>
<dbReference type="PANTHER" id="PTHR42959">
    <property type="entry name" value="CARBAMOYLTRANSFERASE"/>
    <property type="match status" value="1"/>
</dbReference>
<dbReference type="InterPro" id="IPR006070">
    <property type="entry name" value="Sua5-like_dom"/>
</dbReference>
<name>A0A0W7WQM5_9ACTN</name>
<dbReference type="GO" id="GO:0016743">
    <property type="term" value="F:carboxyl- or carbamoyltransferase activity"/>
    <property type="evidence" value="ECO:0007669"/>
    <property type="project" value="UniProtKB-UniRule"/>
</dbReference>
<proteinExistence type="inferred from homology"/>
<evidence type="ECO:0000259" key="10">
    <source>
        <dbReference type="PROSITE" id="PS51160"/>
    </source>
</evidence>
<evidence type="ECO:0000313" key="13">
    <source>
        <dbReference type="Proteomes" id="UP000054804"/>
    </source>
</evidence>
<dbReference type="Gene3D" id="3.30.420.40">
    <property type="match status" value="1"/>
</dbReference>
<accession>A0A0W7WQM5</accession>
<keyword evidence="13" id="KW-1185">Reference proteome</keyword>